<reference evidence="1" key="2">
    <citation type="journal article" date="2015" name="Fish Shellfish Immunol.">
        <title>Early steps in the European eel (Anguilla anguilla)-Vibrio vulnificus interaction in the gills: Role of the RtxA13 toxin.</title>
        <authorList>
            <person name="Callol A."/>
            <person name="Pajuelo D."/>
            <person name="Ebbesson L."/>
            <person name="Teles M."/>
            <person name="MacKenzie S."/>
            <person name="Amaro C."/>
        </authorList>
    </citation>
    <scope>NUCLEOTIDE SEQUENCE</scope>
</reference>
<dbReference type="AlphaFoldDB" id="A0A0E9USJ9"/>
<proteinExistence type="predicted"/>
<reference evidence="1" key="1">
    <citation type="submission" date="2014-11" db="EMBL/GenBank/DDBJ databases">
        <authorList>
            <person name="Amaro Gonzalez C."/>
        </authorList>
    </citation>
    <scope>NUCLEOTIDE SEQUENCE</scope>
</reference>
<sequence length="18" mass="2145">MQQRTVPIHRETTDAFQS</sequence>
<accession>A0A0E9USJ9</accession>
<organism evidence="1">
    <name type="scientific">Anguilla anguilla</name>
    <name type="common">European freshwater eel</name>
    <name type="synonym">Muraena anguilla</name>
    <dbReference type="NCBI Taxonomy" id="7936"/>
    <lineage>
        <taxon>Eukaryota</taxon>
        <taxon>Metazoa</taxon>
        <taxon>Chordata</taxon>
        <taxon>Craniata</taxon>
        <taxon>Vertebrata</taxon>
        <taxon>Euteleostomi</taxon>
        <taxon>Actinopterygii</taxon>
        <taxon>Neopterygii</taxon>
        <taxon>Teleostei</taxon>
        <taxon>Anguilliformes</taxon>
        <taxon>Anguillidae</taxon>
        <taxon>Anguilla</taxon>
    </lineage>
</organism>
<name>A0A0E9USJ9_ANGAN</name>
<evidence type="ECO:0000313" key="1">
    <source>
        <dbReference type="EMBL" id="JAH68777.1"/>
    </source>
</evidence>
<dbReference type="EMBL" id="GBXM01039800">
    <property type="protein sequence ID" value="JAH68777.1"/>
    <property type="molecule type" value="Transcribed_RNA"/>
</dbReference>
<protein>
    <submittedName>
        <fullName evidence="1">Uncharacterized protein</fullName>
    </submittedName>
</protein>